<evidence type="ECO:0000313" key="2">
    <source>
        <dbReference type="Proteomes" id="UP001189429"/>
    </source>
</evidence>
<reference evidence="1" key="1">
    <citation type="submission" date="2023-10" db="EMBL/GenBank/DDBJ databases">
        <authorList>
            <person name="Chen Y."/>
            <person name="Shah S."/>
            <person name="Dougan E. K."/>
            <person name="Thang M."/>
            <person name="Chan C."/>
        </authorList>
    </citation>
    <scope>NUCLEOTIDE SEQUENCE [LARGE SCALE GENOMIC DNA]</scope>
</reference>
<dbReference type="EMBL" id="CAUYUJ010021324">
    <property type="protein sequence ID" value="CAK0903970.1"/>
    <property type="molecule type" value="Genomic_DNA"/>
</dbReference>
<evidence type="ECO:0000313" key="1">
    <source>
        <dbReference type="EMBL" id="CAK0903970.1"/>
    </source>
</evidence>
<sequence length="59" mass="6393">AAAADGRAPPPQLFDRFGRPAEVVFCPRGGRWRLRDFYELLVACRSEPPLAAAGPLGAR</sequence>
<accession>A0ABN9XZY6</accession>
<comment type="caution">
    <text evidence="1">The sequence shown here is derived from an EMBL/GenBank/DDBJ whole genome shotgun (WGS) entry which is preliminary data.</text>
</comment>
<keyword evidence="2" id="KW-1185">Reference proteome</keyword>
<gene>
    <name evidence="1" type="ORF">PCOR1329_LOCUS80132</name>
</gene>
<dbReference type="Proteomes" id="UP001189429">
    <property type="component" value="Unassembled WGS sequence"/>
</dbReference>
<protein>
    <submittedName>
        <fullName evidence="1">Uncharacterized protein</fullName>
    </submittedName>
</protein>
<feature type="non-terminal residue" evidence="1">
    <location>
        <position position="1"/>
    </location>
</feature>
<proteinExistence type="predicted"/>
<feature type="non-terminal residue" evidence="1">
    <location>
        <position position="59"/>
    </location>
</feature>
<organism evidence="1 2">
    <name type="scientific">Prorocentrum cordatum</name>
    <dbReference type="NCBI Taxonomy" id="2364126"/>
    <lineage>
        <taxon>Eukaryota</taxon>
        <taxon>Sar</taxon>
        <taxon>Alveolata</taxon>
        <taxon>Dinophyceae</taxon>
        <taxon>Prorocentrales</taxon>
        <taxon>Prorocentraceae</taxon>
        <taxon>Prorocentrum</taxon>
    </lineage>
</organism>
<name>A0ABN9XZY6_9DINO</name>